<sequence length="83" mass="9340">MTISGNLRGGTYTQHKYPDDIPHQQHKCVLSASAKVFPMDSTHDVGILIDKLQELLETPEETFKEAHNAFGQFVIINDPDFVL</sequence>
<dbReference type="Proteomes" id="UP001162164">
    <property type="component" value="Unassembled WGS sequence"/>
</dbReference>
<protein>
    <submittedName>
        <fullName evidence="1">Uncharacterized protein</fullName>
    </submittedName>
</protein>
<evidence type="ECO:0000313" key="1">
    <source>
        <dbReference type="EMBL" id="KAJ8977663.1"/>
    </source>
</evidence>
<dbReference type="EMBL" id="JAPWTJ010000521">
    <property type="protein sequence ID" value="KAJ8977663.1"/>
    <property type="molecule type" value="Genomic_DNA"/>
</dbReference>
<reference evidence="1" key="1">
    <citation type="journal article" date="2023" name="Insect Mol. Biol.">
        <title>Genome sequencing provides insights into the evolution of gene families encoding plant cell wall-degrading enzymes in longhorned beetles.</title>
        <authorList>
            <person name="Shin N.R."/>
            <person name="Okamura Y."/>
            <person name="Kirsch R."/>
            <person name="Pauchet Y."/>
        </authorList>
    </citation>
    <scope>NUCLEOTIDE SEQUENCE</scope>
    <source>
        <strain evidence="1">MMC_N1</strain>
    </source>
</reference>
<organism evidence="1 2">
    <name type="scientific">Molorchus minor</name>
    <dbReference type="NCBI Taxonomy" id="1323400"/>
    <lineage>
        <taxon>Eukaryota</taxon>
        <taxon>Metazoa</taxon>
        <taxon>Ecdysozoa</taxon>
        <taxon>Arthropoda</taxon>
        <taxon>Hexapoda</taxon>
        <taxon>Insecta</taxon>
        <taxon>Pterygota</taxon>
        <taxon>Neoptera</taxon>
        <taxon>Endopterygota</taxon>
        <taxon>Coleoptera</taxon>
        <taxon>Polyphaga</taxon>
        <taxon>Cucujiformia</taxon>
        <taxon>Chrysomeloidea</taxon>
        <taxon>Cerambycidae</taxon>
        <taxon>Lamiinae</taxon>
        <taxon>Monochamini</taxon>
        <taxon>Molorchus</taxon>
    </lineage>
</organism>
<keyword evidence="2" id="KW-1185">Reference proteome</keyword>
<accession>A0ABQ9JJ60</accession>
<name>A0ABQ9JJ60_9CUCU</name>
<proteinExistence type="predicted"/>
<comment type="caution">
    <text evidence="1">The sequence shown here is derived from an EMBL/GenBank/DDBJ whole genome shotgun (WGS) entry which is preliminary data.</text>
</comment>
<evidence type="ECO:0000313" key="2">
    <source>
        <dbReference type="Proteomes" id="UP001162164"/>
    </source>
</evidence>
<gene>
    <name evidence="1" type="ORF">NQ317_002466</name>
</gene>